<accession>A0ACB0JN71</accession>
<reference evidence="1" key="1">
    <citation type="submission" date="2023-10" db="EMBL/GenBank/DDBJ databases">
        <authorList>
            <person name="Rodriguez Cubillos JULIANA M."/>
            <person name="De Vega J."/>
        </authorList>
    </citation>
    <scope>NUCLEOTIDE SEQUENCE</scope>
</reference>
<name>A0ACB0JN71_TRIPR</name>
<evidence type="ECO:0000313" key="1">
    <source>
        <dbReference type="EMBL" id="CAJ2645697.1"/>
    </source>
</evidence>
<evidence type="ECO:0000313" key="2">
    <source>
        <dbReference type="Proteomes" id="UP001177021"/>
    </source>
</evidence>
<proteinExistence type="predicted"/>
<organism evidence="1 2">
    <name type="scientific">Trifolium pratense</name>
    <name type="common">Red clover</name>
    <dbReference type="NCBI Taxonomy" id="57577"/>
    <lineage>
        <taxon>Eukaryota</taxon>
        <taxon>Viridiplantae</taxon>
        <taxon>Streptophyta</taxon>
        <taxon>Embryophyta</taxon>
        <taxon>Tracheophyta</taxon>
        <taxon>Spermatophyta</taxon>
        <taxon>Magnoliopsida</taxon>
        <taxon>eudicotyledons</taxon>
        <taxon>Gunneridae</taxon>
        <taxon>Pentapetalae</taxon>
        <taxon>rosids</taxon>
        <taxon>fabids</taxon>
        <taxon>Fabales</taxon>
        <taxon>Fabaceae</taxon>
        <taxon>Papilionoideae</taxon>
        <taxon>50 kb inversion clade</taxon>
        <taxon>NPAAA clade</taxon>
        <taxon>Hologalegina</taxon>
        <taxon>IRL clade</taxon>
        <taxon>Trifolieae</taxon>
        <taxon>Trifolium</taxon>
    </lineage>
</organism>
<gene>
    <name evidence="1" type="ORF">MILVUS5_LOCUS14550</name>
</gene>
<dbReference type="Proteomes" id="UP001177021">
    <property type="component" value="Unassembled WGS sequence"/>
</dbReference>
<protein>
    <submittedName>
        <fullName evidence="1">Uncharacterized protein</fullName>
    </submittedName>
</protein>
<dbReference type="EMBL" id="CASHSV030000098">
    <property type="protein sequence ID" value="CAJ2645697.1"/>
    <property type="molecule type" value="Genomic_DNA"/>
</dbReference>
<comment type="caution">
    <text evidence="1">The sequence shown here is derived from an EMBL/GenBank/DDBJ whole genome shotgun (WGS) entry which is preliminary data.</text>
</comment>
<keyword evidence="2" id="KW-1185">Reference proteome</keyword>
<sequence length="195" mass="22041">MGIPVEDTEALVASLDKDGDGLLRFDDFVKLMEGENEQDRLNCLEEAIEMYDMDDFVLLNSKTNRGTNLIPVSRKDLKNIAFKQKPLFCTTIGKVLDIFPQQHWMLLMLFGSILSYLAKNSTTSFEFQFGKTTKTPHLLLSFKEAFSAFSPEMAHITNCVHVMLYFELGAGFTTRTWNADIFGATTDFCTSALFS</sequence>